<dbReference type="InterPro" id="IPR009057">
    <property type="entry name" value="Homeodomain-like_sf"/>
</dbReference>
<dbReference type="KEGG" id="dax:FDQ92_07395"/>
<dbReference type="InterPro" id="IPR035965">
    <property type="entry name" value="PAS-like_dom_sf"/>
</dbReference>
<dbReference type="AlphaFoldDB" id="A0A4P8L5G2"/>
<evidence type="ECO:0000256" key="1">
    <source>
        <dbReference type="ARBA" id="ARBA00022741"/>
    </source>
</evidence>
<dbReference type="SUPFAM" id="SSF52540">
    <property type="entry name" value="P-loop containing nucleoside triphosphate hydrolases"/>
    <property type="match status" value="1"/>
</dbReference>
<dbReference type="NCBIfam" id="TIGR00229">
    <property type="entry name" value="sensory_box"/>
    <property type="match status" value="1"/>
</dbReference>
<evidence type="ECO:0000259" key="6">
    <source>
        <dbReference type="PROSITE" id="PS50112"/>
    </source>
</evidence>
<dbReference type="InterPro" id="IPR025662">
    <property type="entry name" value="Sigma_54_int_dom_ATP-bd_1"/>
</dbReference>
<dbReference type="Proteomes" id="UP000298602">
    <property type="component" value="Chromosome"/>
</dbReference>
<dbReference type="InterPro" id="IPR058031">
    <property type="entry name" value="AAA_lid_NorR"/>
</dbReference>
<dbReference type="GO" id="GO:0005524">
    <property type="term" value="F:ATP binding"/>
    <property type="evidence" value="ECO:0007669"/>
    <property type="project" value="UniProtKB-KW"/>
</dbReference>
<dbReference type="SMART" id="SM00382">
    <property type="entry name" value="AAA"/>
    <property type="match status" value="1"/>
</dbReference>
<keyword evidence="9" id="KW-1185">Reference proteome</keyword>
<feature type="domain" description="PAS" evidence="6">
    <location>
        <begin position="6"/>
        <end position="50"/>
    </location>
</feature>
<dbReference type="InterPro" id="IPR003593">
    <property type="entry name" value="AAA+_ATPase"/>
</dbReference>
<reference evidence="8 9" key="1">
    <citation type="submission" date="2019-05" db="EMBL/GenBank/DDBJ databases">
        <title>The Complete Genome Sequence of the n-alkane-degrading Desulfoglaeba alkanexedens ALDC reveals multiple alkylsuccinate synthase gene clusters.</title>
        <authorList>
            <person name="Callaghan A.V."/>
            <person name="Davidova I.A."/>
            <person name="Duncan K.E."/>
            <person name="Morris B."/>
            <person name="McInerney M.J."/>
        </authorList>
    </citation>
    <scope>NUCLEOTIDE SEQUENCE [LARGE SCALE GENOMIC DNA]</scope>
    <source>
        <strain evidence="8 9">ALDC</strain>
    </source>
</reference>
<feature type="domain" description="Sigma-54 factor interaction" evidence="5">
    <location>
        <begin position="148"/>
        <end position="377"/>
    </location>
</feature>
<dbReference type="Pfam" id="PF02954">
    <property type="entry name" value="HTH_8"/>
    <property type="match status" value="1"/>
</dbReference>
<dbReference type="Pfam" id="PF00158">
    <property type="entry name" value="Sigma54_activat"/>
    <property type="match status" value="1"/>
</dbReference>
<evidence type="ECO:0000313" key="8">
    <source>
        <dbReference type="EMBL" id="QCQ22012.1"/>
    </source>
</evidence>
<evidence type="ECO:0000256" key="4">
    <source>
        <dbReference type="ARBA" id="ARBA00023163"/>
    </source>
</evidence>
<dbReference type="Pfam" id="PF13426">
    <property type="entry name" value="PAS_9"/>
    <property type="match status" value="1"/>
</dbReference>
<dbReference type="InterPro" id="IPR025944">
    <property type="entry name" value="Sigma_54_int_dom_CS"/>
</dbReference>
<dbReference type="InterPro" id="IPR000014">
    <property type="entry name" value="PAS"/>
</dbReference>
<dbReference type="CDD" id="cd00130">
    <property type="entry name" value="PAS"/>
    <property type="match status" value="1"/>
</dbReference>
<dbReference type="GO" id="GO:0043565">
    <property type="term" value="F:sequence-specific DNA binding"/>
    <property type="evidence" value="ECO:0007669"/>
    <property type="project" value="InterPro"/>
</dbReference>
<organism evidence="8 9">
    <name type="scientific">Desulfoglaeba alkanexedens ALDC</name>
    <dbReference type="NCBI Taxonomy" id="980445"/>
    <lineage>
        <taxon>Bacteria</taxon>
        <taxon>Pseudomonadati</taxon>
        <taxon>Thermodesulfobacteriota</taxon>
        <taxon>Syntrophobacteria</taxon>
        <taxon>Syntrophobacterales</taxon>
        <taxon>Syntrophobacteraceae</taxon>
        <taxon>Desulfoglaeba</taxon>
    </lineage>
</organism>
<evidence type="ECO:0000259" key="7">
    <source>
        <dbReference type="PROSITE" id="PS50113"/>
    </source>
</evidence>
<dbReference type="InterPro" id="IPR002197">
    <property type="entry name" value="HTH_Fis"/>
</dbReference>
<dbReference type="RefSeq" id="WP_137423981.1">
    <property type="nucleotide sequence ID" value="NZ_CP040098.1"/>
</dbReference>
<dbReference type="PANTHER" id="PTHR32071:SF122">
    <property type="entry name" value="SIGMA FACTOR"/>
    <property type="match status" value="1"/>
</dbReference>
<name>A0A4P8L5G2_9BACT</name>
<dbReference type="PROSITE" id="PS50045">
    <property type="entry name" value="SIGMA54_INTERACT_4"/>
    <property type="match status" value="1"/>
</dbReference>
<sequence length="473" mass="52837">MEARDWSSFFELITETMNNGLLVIGRDGVIQRVNRATERLSGYSRSELVGSPCTVLDCDVCYWSRKHDGDGWCVLFSEGRFSMKRATIRKKDGSRVPVLKNAVILKDGKGEILGAVESVIDLSKLDKLDQRASEVPRLSNAGDTYCGMVGKSAVMRSLFEAIENVARSDAPVLIQGESGSGKELVARAIHQRSHRKDGPFLELNCAALNEAILESELFGHAKGAFTGAYRDRPGRFEAADGGDLFLDEIGDVPVSVQVKLLRVIESKRFERVGELRSRSADVRIISATHQPLESLVKAKRFREDFYFRIRVIPLYVPALRDRREDIPLLIDHFLRERHLRTGEALFGLSEEALDVCLSYDWPGNVRELQNALEYAAVTARSGVVRPEHLPSWVQGGEGTLVRPPKRSISCSELPEKQALLEALQRAGGNKTRAARLLGVNRNTVLNRMRKYGVDIRRSVVFPDRPAESTHLKT</sequence>
<proteinExistence type="predicted"/>
<protein>
    <submittedName>
        <fullName evidence="8">PAS domain S-box protein</fullName>
    </submittedName>
</protein>
<dbReference type="SUPFAM" id="SSF46689">
    <property type="entry name" value="Homeodomain-like"/>
    <property type="match status" value="1"/>
</dbReference>
<dbReference type="PANTHER" id="PTHR32071">
    <property type="entry name" value="TRANSCRIPTIONAL REGULATORY PROTEIN"/>
    <property type="match status" value="1"/>
</dbReference>
<keyword evidence="1" id="KW-0547">Nucleotide-binding</keyword>
<dbReference type="Gene3D" id="3.30.450.20">
    <property type="entry name" value="PAS domain"/>
    <property type="match status" value="1"/>
</dbReference>
<feature type="domain" description="PAC" evidence="7">
    <location>
        <begin position="81"/>
        <end position="134"/>
    </location>
</feature>
<dbReference type="PROSITE" id="PS00688">
    <property type="entry name" value="SIGMA54_INTERACT_3"/>
    <property type="match status" value="1"/>
</dbReference>
<dbReference type="PROSITE" id="PS00675">
    <property type="entry name" value="SIGMA54_INTERACT_1"/>
    <property type="match status" value="1"/>
</dbReference>
<reference evidence="8 9" key="2">
    <citation type="submission" date="2019-05" db="EMBL/GenBank/DDBJ databases">
        <authorList>
            <person name="Suflita J.M."/>
            <person name="Marks C.R."/>
        </authorList>
    </citation>
    <scope>NUCLEOTIDE SEQUENCE [LARGE SCALE GENOMIC DNA]</scope>
    <source>
        <strain evidence="8 9">ALDC</strain>
    </source>
</reference>
<evidence type="ECO:0000256" key="3">
    <source>
        <dbReference type="ARBA" id="ARBA00023015"/>
    </source>
</evidence>
<keyword evidence="2" id="KW-0067">ATP-binding</keyword>
<dbReference type="EMBL" id="CP040098">
    <property type="protein sequence ID" value="QCQ22012.1"/>
    <property type="molecule type" value="Genomic_DNA"/>
</dbReference>
<dbReference type="Gene3D" id="1.10.10.60">
    <property type="entry name" value="Homeodomain-like"/>
    <property type="match status" value="1"/>
</dbReference>
<dbReference type="Pfam" id="PF25601">
    <property type="entry name" value="AAA_lid_14"/>
    <property type="match status" value="1"/>
</dbReference>
<dbReference type="InterPro" id="IPR027417">
    <property type="entry name" value="P-loop_NTPase"/>
</dbReference>
<dbReference type="OrthoDB" id="5413348at2"/>
<accession>A0A4P8L5G2</accession>
<dbReference type="Gene3D" id="3.40.50.300">
    <property type="entry name" value="P-loop containing nucleotide triphosphate hydrolases"/>
    <property type="match status" value="1"/>
</dbReference>
<gene>
    <name evidence="8" type="ORF">FDQ92_07395</name>
</gene>
<dbReference type="Gene3D" id="1.10.8.60">
    <property type="match status" value="1"/>
</dbReference>
<dbReference type="PROSITE" id="PS50112">
    <property type="entry name" value="PAS"/>
    <property type="match status" value="1"/>
</dbReference>
<dbReference type="GO" id="GO:0006355">
    <property type="term" value="P:regulation of DNA-templated transcription"/>
    <property type="evidence" value="ECO:0007669"/>
    <property type="project" value="InterPro"/>
</dbReference>
<dbReference type="InterPro" id="IPR000700">
    <property type="entry name" value="PAS-assoc_C"/>
</dbReference>
<dbReference type="CDD" id="cd00009">
    <property type="entry name" value="AAA"/>
    <property type="match status" value="1"/>
</dbReference>
<evidence type="ECO:0000313" key="9">
    <source>
        <dbReference type="Proteomes" id="UP000298602"/>
    </source>
</evidence>
<evidence type="ECO:0000259" key="5">
    <source>
        <dbReference type="PROSITE" id="PS50045"/>
    </source>
</evidence>
<keyword evidence="3" id="KW-0805">Transcription regulation</keyword>
<dbReference type="PROSITE" id="PS50113">
    <property type="entry name" value="PAC"/>
    <property type="match status" value="1"/>
</dbReference>
<dbReference type="PRINTS" id="PR01590">
    <property type="entry name" value="HTHFIS"/>
</dbReference>
<keyword evidence="4" id="KW-0804">Transcription</keyword>
<dbReference type="InterPro" id="IPR002078">
    <property type="entry name" value="Sigma_54_int"/>
</dbReference>
<dbReference type="FunFam" id="3.40.50.300:FF:000006">
    <property type="entry name" value="DNA-binding transcriptional regulator NtrC"/>
    <property type="match status" value="1"/>
</dbReference>
<evidence type="ECO:0000256" key="2">
    <source>
        <dbReference type="ARBA" id="ARBA00022840"/>
    </source>
</evidence>
<dbReference type="SUPFAM" id="SSF55785">
    <property type="entry name" value="PYP-like sensor domain (PAS domain)"/>
    <property type="match status" value="1"/>
</dbReference>